<comment type="caution">
    <text evidence="1">The sequence shown here is derived from an EMBL/GenBank/DDBJ whole genome shotgun (WGS) entry which is preliminary data.</text>
</comment>
<dbReference type="RefSeq" id="WP_047575269.1">
    <property type="nucleotide sequence ID" value="NZ_JPQT01000104.1"/>
</dbReference>
<organism evidence="1 2">
    <name type="scientific">Pseudomonas syringae</name>
    <dbReference type="NCBI Taxonomy" id="317"/>
    <lineage>
        <taxon>Bacteria</taxon>
        <taxon>Pseudomonadati</taxon>
        <taxon>Pseudomonadota</taxon>
        <taxon>Gammaproteobacteria</taxon>
        <taxon>Pseudomonadales</taxon>
        <taxon>Pseudomonadaceae</taxon>
        <taxon>Pseudomonas</taxon>
    </lineage>
</organism>
<dbReference type="AlphaFoldDB" id="A0A085V7S5"/>
<reference evidence="1 2" key="1">
    <citation type="submission" date="2014-07" db="EMBL/GenBank/DDBJ databases">
        <title>Draft Genome Sequences of Environmental Pseudomonas syringae strains.</title>
        <authorList>
            <person name="Baltrus D.A."/>
            <person name="Berge O."/>
            <person name="Morris C."/>
        </authorList>
    </citation>
    <scope>NUCLEOTIDE SEQUENCE [LARGE SCALE GENOMIC DNA]</scope>
    <source>
        <strain evidence="1 2">CEB003</strain>
    </source>
</reference>
<evidence type="ECO:0000313" key="1">
    <source>
        <dbReference type="EMBL" id="KFE51488.1"/>
    </source>
</evidence>
<gene>
    <name evidence="1" type="ORF">IV02_12965</name>
</gene>
<protein>
    <submittedName>
        <fullName evidence="1">Uncharacterized protein</fullName>
    </submittedName>
</protein>
<dbReference type="Proteomes" id="UP000028643">
    <property type="component" value="Unassembled WGS sequence"/>
</dbReference>
<proteinExistence type="predicted"/>
<evidence type="ECO:0000313" key="2">
    <source>
        <dbReference type="Proteomes" id="UP000028643"/>
    </source>
</evidence>
<accession>A0A085V7S5</accession>
<sequence length="235" mass="26421">MQNTNIKTLVGGALLFSNADIPHEVMRDVLDSLLFFRLYADKQSSKFDSSAAWFKRYDDAMIHLKWNSSVYDSATITPQSDVSLTLESLIEEGMPVQLPAQAMEQFRALMTCVGRLTQEDKASLLFRQQAISTSVDVPERSDLMLQMGVLEPGIKLSSLFVTFSTTADIEHDLWNQTFSAATIVGNIQIRFHEREWHPKNSRIVRGKSVQDFLAAKRDGLILPLSCEPCEESGDD</sequence>
<dbReference type="EMBL" id="JPQT01000104">
    <property type="protein sequence ID" value="KFE51488.1"/>
    <property type="molecule type" value="Genomic_DNA"/>
</dbReference>
<name>A0A085V7S5_PSESX</name>
<dbReference type="PATRIC" id="fig|317.174.peg.2662"/>